<dbReference type="InterPro" id="IPR013758">
    <property type="entry name" value="Topo_IIA_A/C_ab"/>
</dbReference>
<dbReference type="InterPro" id="IPR013760">
    <property type="entry name" value="Topo_IIA-like_dom_sf"/>
</dbReference>
<accession>A0A8J6TIZ9</accession>
<keyword evidence="6 7" id="KW-0413">Isomerase</keyword>
<dbReference type="InterPro" id="IPR050220">
    <property type="entry name" value="Type_II_DNA_Topoisomerases"/>
</dbReference>
<dbReference type="EMBL" id="JACNJN010000110">
    <property type="protein sequence ID" value="MBC8335459.1"/>
    <property type="molecule type" value="Genomic_DNA"/>
</dbReference>
<dbReference type="InterPro" id="IPR002205">
    <property type="entry name" value="Topo_IIA_dom_A"/>
</dbReference>
<dbReference type="CDD" id="cd00187">
    <property type="entry name" value="TOP4c"/>
    <property type="match status" value="1"/>
</dbReference>
<feature type="active site" description="O-(5'-phospho-DNA)-tyrosine intermediate" evidence="7">
    <location>
        <position position="120"/>
    </location>
</feature>
<organism evidence="10 11">
    <name type="scientific">Candidatus Desulfolinea nitratireducens</name>
    <dbReference type="NCBI Taxonomy" id="2841698"/>
    <lineage>
        <taxon>Bacteria</taxon>
        <taxon>Bacillati</taxon>
        <taxon>Chloroflexota</taxon>
        <taxon>Anaerolineae</taxon>
        <taxon>Anaerolineales</taxon>
        <taxon>Anaerolineales incertae sedis</taxon>
        <taxon>Candidatus Desulfolinea</taxon>
    </lineage>
</organism>
<dbReference type="EC" id="5.6.2.2" evidence="3"/>
<keyword evidence="5 7" id="KW-0238">DNA-binding</keyword>
<dbReference type="InterPro" id="IPR035516">
    <property type="entry name" value="Gyrase/topoIV_suA_C"/>
</dbReference>
<reference evidence="10 11" key="1">
    <citation type="submission" date="2020-08" db="EMBL/GenBank/DDBJ databases">
        <title>Bridging the membrane lipid divide: bacteria of the FCB group superphylum have the potential to synthesize archaeal ether lipids.</title>
        <authorList>
            <person name="Villanueva L."/>
            <person name="Von Meijenfeldt F.A.B."/>
            <person name="Westbye A.B."/>
            <person name="Yadav S."/>
            <person name="Hopmans E.C."/>
            <person name="Dutilh B.E."/>
            <person name="Sinninghe Damste J.S."/>
        </authorList>
    </citation>
    <scope>NUCLEOTIDE SEQUENCE [LARGE SCALE GENOMIC DNA]</scope>
    <source>
        <strain evidence="10">NIOZ-UU36</strain>
    </source>
</reference>
<dbReference type="GO" id="GO:0005737">
    <property type="term" value="C:cytoplasm"/>
    <property type="evidence" value="ECO:0007669"/>
    <property type="project" value="TreeGrafter"/>
</dbReference>
<evidence type="ECO:0000256" key="2">
    <source>
        <dbReference type="ARBA" id="ARBA00008263"/>
    </source>
</evidence>
<evidence type="ECO:0000256" key="4">
    <source>
        <dbReference type="ARBA" id="ARBA00023029"/>
    </source>
</evidence>
<dbReference type="FunFam" id="1.10.268.10:FF:000001">
    <property type="entry name" value="DNA gyrase subunit A"/>
    <property type="match status" value="1"/>
</dbReference>
<name>A0A8J6TIZ9_9CHLR</name>
<dbReference type="SMART" id="SM00434">
    <property type="entry name" value="TOP4c"/>
    <property type="match status" value="1"/>
</dbReference>
<dbReference type="GO" id="GO:0009330">
    <property type="term" value="C:DNA topoisomerase type II (double strand cut, ATP-hydrolyzing) complex"/>
    <property type="evidence" value="ECO:0007669"/>
    <property type="project" value="TreeGrafter"/>
</dbReference>
<dbReference type="PANTHER" id="PTHR43493:SF5">
    <property type="entry name" value="DNA GYRASE SUBUNIT A, CHLOROPLASTIC_MITOCHONDRIAL"/>
    <property type="match status" value="1"/>
</dbReference>
<evidence type="ECO:0000256" key="7">
    <source>
        <dbReference type="PROSITE-ProRule" id="PRU01384"/>
    </source>
</evidence>
<protein>
    <recommendedName>
        <fullName evidence="3">DNA topoisomerase (ATP-hydrolyzing)</fullName>
        <ecNumber evidence="3">5.6.2.2</ecNumber>
    </recommendedName>
</protein>
<dbReference type="Gene3D" id="3.30.1360.40">
    <property type="match status" value="1"/>
</dbReference>
<dbReference type="SUPFAM" id="SSF56719">
    <property type="entry name" value="Type II DNA topoisomerase"/>
    <property type="match status" value="1"/>
</dbReference>
<evidence type="ECO:0000256" key="1">
    <source>
        <dbReference type="ARBA" id="ARBA00000185"/>
    </source>
</evidence>
<dbReference type="Gene3D" id="1.10.268.10">
    <property type="entry name" value="Topoisomerase, domain 3"/>
    <property type="match status" value="1"/>
</dbReference>
<dbReference type="FunFam" id="3.30.1360.40:FF:000002">
    <property type="entry name" value="DNA gyrase subunit A"/>
    <property type="match status" value="1"/>
</dbReference>
<evidence type="ECO:0000313" key="11">
    <source>
        <dbReference type="Proteomes" id="UP000614469"/>
    </source>
</evidence>
<evidence type="ECO:0000313" key="10">
    <source>
        <dbReference type="EMBL" id="MBC8335459.1"/>
    </source>
</evidence>
<dbReference type="InterPro" id="IPR013757">
    <property type="entry name" value="Topo_IIA_A_a_sf"/>
</dbReference>
<feature type="compositionally biased region" description="Basic residues" evidence="8">
    <location>
        <begin position="832"/>
        <end position="858"/>
    </location>
</feature>
<dbReference type="Gene3D" id="3.90.199.10">
    <property type="entry name" value="Topoisomerase II, domain 5"/>
    <property type="match status" value="1"/>
</dbReference>
<feature type="region of interest" description="Disordered" evidence="8">
    <location>
        <begin position="815"/>
        <end position="858"/>
    </location>
</feature>
<feature type="compositionally biased region" description="Basic and acidic residues" evidence="8">
    <location>
        <begin position="815"/>
        <end position="831"/>
    </location>
</feature>
<dbReference type="NCBIfam" id="TIGR01063">
    <property type="entry name" value="gyrA"/>
    <property type="match status" value="1"/>
</dbReference>
<evidence type="ECO:0000259" key="9">
    <source>
        <dbReference type="PROSITE" id="PS52040"/>
    </source>
</evidence>
<dbReference type="Proteomes" id="UP000614469">
    <property type="component" value="Unassembled WGS sequence"/>
</dbReference>
<evidence type="ECO:0000256" key="5">
    <source>
        <dbReference type="ARBA" id="ARBA00023125"/>
    </source>
</evidence>
<dbReference type="PANTHER" id="PTHR43493">
    <property type="entry name" value="DNA GYRASE/TOPOISOMERASE SUBUNIT A"/>
    <property type="match status" value="1"/>
</dbReference>
<evidence type="ECO:0000256" key="6">
    <source>
        <dbReference type="ARBA" id="ARBA00023235"/>
    </source>
</evidence>
<feature type="domain" description="Topo IIA-type catalytic" evidence="9">
    <location>
        <begin position="32"/>
        <end position="509"/>
    </location>
</feature>
<dbReference type="GO" id="GO:0034335">
    <property type="term" value="F:DNA negative supercoiling activity"/>
    <property type="evidence" value="ECO:0007669"/>
    <property type="project" value="UniProtKB-ARBA"/>
</dbReference>
<evidence type="ECO:0000256" key="8">
    <source>
        <dbReference type="SAM" id="MobiDB-lite"/>
    </source>
</evidence>
<dbReference type="InterPro" id="IPR006691">
    <property type="entry name" value="GyrA/parC_rep"/>
</dbReference>
<dbReference type="SUPFAM" id="SSF101904">
    <property type="entry name" value="GyrA/ParC C-terminal domain-like"/>
    <property type="match status" value="1"/>
</dbReference>
<sequence length="858" mass="94738">MELGLVREIDINVEMQQSYLDYAMSVIVSRALPDARDGLKPVQRRILYAMYDMGLRAESPHKKSARIVGEVLGKYHPHGDSSVYEAMARQAQDFSMRYMLVDGQGNFGSVDGDPPAAMRYTEARLALPALDMLNEIHKDTVDFTPNFDDTLIEPNVLPASIPNLLVNGGTGIAVGMSTSIPPHNLSEIVDALAYMLSNWGKLDDISVEQLMKFVKGPDFPTGGLIIQQKDEGGLEAAYGSGRGRVTIQARVHVEEMERNKNRLIVTELPYMVNKSNLISRIANLVRDGKIDGVTDLRDESDRQGMRIVIELTKNVEPEAVLQKLYKSTPMQSTFSIIMLALVEGEPRMLSLKQALRVYVEHRLEVIRRRTEFDLRKAKERAHILEGYLVALNNLDEVIALIRRAPDVPTARTRLMKKFKLSEIQAQAILDMRLRRLAALERKKIEQEYKELKGIIIELEALLISPKKMRALVMEELLKVKEAYGDRRRTQIISLDGEGKKQVLLTSADLLPEKTVWVGVTRDGIVSRTRDNKSPRPSGKEAPHWLVKVSTSDTLYLVSEKGAAAAVAVHTLPEAEKLSDGTVWYKVSPLKPKDKLAAVFALPARRSELAEESYVLTVTRGGMVKKSAIGELPGPSAQAFNLVRVNAGDVLGWIVLTDGKKDILLATASGMGIRFGEDDVRPMGLVAAGVNGVKLGVGDLVVGAEVLPQDGTIFMVTSEGNGKRITAQDFPTQGRYGKGVILWKLPDGERLAGLAVGKDTLNITLHLLRAAAKSTRLDEAPLRMRSTARGKLVQEVKLGDAIIGLTVGWDVERFVEKVKEKPKPKKKAEPPVKKKSPEKKAPARKKPAAKSSAKGKKKK</sequence>
<dbReference type="Pfam" id="PF03989">
    <property type="entry name" value="DNA_gyraseA_C"/>
    <property type="match status" value="3"/>
</dbReference>
<comment type="catalytic activity">
    <reaction evidence="1 7">
        <text>ATP-dependent breakage, passage and rejoining of double-stranded DNA.</text>
        <dbReference type="EC" id="5.6.2.2"/>
    </reaction>
</comment>
<dbReference type="Pfam" id="PF00521">
    <property type="entry name" value="DNA_topoisoIV"/>
    <property type="match status" value="1"/>
</dbReference>
<proteinExistence type="inferred from homology"/>
<dbReference type="Gene3D" id="2.120.10.90">
    <property type="entry name" value="DNA gyrase/topoisomerase IV, subunit A, C-terminal"/>
    <property type="match status" value="1"/>
</dbReference>
<comment type="similarity">
    <text evidence="2">Belongs to the type II topoisomerase GyrA/ParC subunit family.</text>
</comment>
<dbReference type="NCBIfam" id="NF004043">
    <property type="entry name" value="PRK05560.1"/>
    <property type="match status" value="1"/>
</dbReference>
<gene>
    <name evidence="10" type="primary">gyrA</name>
    <name evidence="10" type="ORF">H8E29_09355</name>
</gene>
<dbReference type="GO" id="GO:0003677">
    <property type="term" value="F:DNA binding"/>
    <property type="evidence" value="ECO:0007669"/>
    <property type="project" value="UniProtKB-UniRule"/>
</dbReference>
<dbReference type="AlphaFoldDB" id="A0A8J6TIZ9"/>
<dbReference type="GO" id="GO:0006265">
    <property type="term" value="P:DNA topological change"/>
    <property type="evidence" value="ECO:0007669"/>
    <property type="project" value="UniProtKB-UniRule"/>
</dbReference>
<keyword evidence="4 7" id="KW-0799">Topoisomerase</keyword>
<comment type="caution">
    <text evidence="10">The sequence shown here is derived from an EMBL/GenBank/DDBJ whole genome shotgun (WGS) entry which is preliminary data.</text>
</comment>
<dbReference type="GO" id="GO:0005524">
    <property type="term" value="F:ATP binding"/>
    <property type="evidence" value="ECO:0007669"/>
    <property type="project" value="InterPro"/>
</dbReference>
<dbReference type="NCBIfam" id="NF004044">
    <property type="entry name" value="PRK05561.1"/>
    <property type="match status" value="1"/>
</dbReference>
<dbReference type="PROSITE" id="PS52040">
    <property type="entry name" value="TOPO_IIA"/>
    <property type="match status" value="1"/>
</dbReference>
<evidence type="ECO:0000256" key="3">
    <source>
        <dbReference type="ARBA" id="ARBA00012895"/>
    </source>
</evidence>